<proteinExistence type="inferred from homology"/>
<keyword evidence="3" id="KW-0143">Chaperone</keyword>
<evidence type="ECO:0000313" key="7">
    <source>
        <dbReference type="Proteomes" id="UP000507470"/>
    </source>
</evidence>
<feature type="domain" description="PDZ" evidence="5">
    <location>
        <begin position="101"/>
        <end position="178"/>
    </location>
</feature>
<dbReference type="InterPro" id="IPR036034">
    <property type="entry name" value="PDZ_sf"/>
</dbReference>
<dbReference type="InterPro" id="IPR040815">
    <property type="entry name" value="Nas2_N"/>
</dbReference>
<evidence type="ECO:0000256" key="2">
    <source>
        <dbReference type="ARBA" id="ARBA00014937"/>
    </source>
</evidence>
<keyword evidence="7" id="KW-1185">Reference proteome</keyword>
<dbReference type="Proteomes" id="UP000507470">
    <property type="component" value="Unassembled WGS sequence"/>
</dbReference>
<accession>A0A6J8AYT2</accession>
<sequence length="206" mass="22867">MAAPMENMNRLVKKKEEIEADIQALFEVLKSQKGIGMKEPLVDKDGFPRNDIDIHTVRTARHDINCLQNDHQAIMAEIEEELYKIHEAARANNPQRESMDTSDGSQISDEMKERLSPFLEVNKVDDGSPASTAQLQVGDKILQFGSITAQNFKSLQDIASVVQHSKGKPLTLTVSRSNTDVRLSLTPNTWSGKGLLGCNIVPLKKS</sequence>
<dbReference type="EMBL" id="CACVKT020002165">
    <property type="protein sequence ID" value="CAC5375920.1"/>
    <property type="molecule type" value="Genomic_DNA"/>
</dbReference>
<evidence type="ECO:0000256" key="3">
    <source>
        <dbReference type="ARBA" id="ARBA00023186"/>
    </source>
</evidence>
<evidence type="ECO:0000256" key="4">
    <source>
        <dbReference type="ARBA" id="ARBA00030007"/>
    </source>
</evidence>
<dbReference type="Gene3D" id="6.10.140.1710">
    <property type="match status" value="1"/>
</dbReference>
<dbReference type="FunFam" id="2.30.42.10:FF:000107">
    <property type="entry name" value="26S proteasome non-ATPase regulatory subunit 9"/>
    <property type="match status" value="1"/>
</dbReference>
<name>A0A6J8AYT2_MYTCO</name>
<dbReference type="InterPro" id="IPR035269">
    <property type="entry name" value="PSMD9"/>
</dbReference>
<dbReference type="GO" id="GO:0005634">
    <property type="term" value="C:nucleus"/>
    <property type="evidence" value="ECO:0007669"/>
    <property type="project" value="TreeGrafter"/>
</dbReference>
<dbReference type="PANTHER" id="PTHR12651">
    <property type="entry name" value="26S PROTEASOME NON-ATPASE REGULATORY SUBUNIT 9"/>
    <property type="match status" value="1"/>
</dbReference>
<evidence type="ECO:0000259" key="5">
    <source>
        <dbReference type="SMART" id="SM00228"/>
    </source>
</evidence>
<dbReference type="Pfam" id="PF18265">
    <property type="entry name" value="Nas2_N"/>
    <property type="match status" value="1"/>
</dbReference>
<comment type="similarity">
    <text evidence="1">Belongs to the proteasome subunit p27 family.</text>
</comment>
<reference evidence="6 7" key="1">
    <citation type="submission" date="2020-06" db="EMBL/GenBank/DDBJ databases">
        <authorList>
            <person name="Li R."/>
            <person name="Bekaert M."/>
        </authorList>
    </citation>
    <scope>NUCLEOTIDE SEQUENCE [LARGE SCALE GENOMIC DNA]</scope>
    <source>
        <strain evidence="7">wild</strain>
    </source>
</reference>
<gene>
    <name evidence="6" type="ORF">MCOR_12759</name>
</gene>
<evidence type="ECO:0000313" key="6">
    <source>
        <dbReference type="EMBL" id="CAC5375920.1"/>
    </source>
</evidence>
<dbReference type="InterPro" id="IPR001478">
    <property type="entry name" value="PDZ"/>
</dbReference>
<dbReference type="SMART" id="SM00228">
    <property type="entry name" value="PDZ"/>
    <property type="match status" value="1"/>
</dbReference>
<dbReference type="PANTHER" id="PTHR12651:SF1">
    <property type="entry name" value="26S PROTEASOME NON-ATPASE REGULATORY SUBUNIT 9"/>
    <property type="match status" value="1"/>
</dbReference>
<protein>
    <recommendedName>
        <fullName evidence="2">26S proteasome non-ATPase regulatory subunit 9</fullName>
    </recommendedName>
    <alternativeName>
        <fullName evidence="4">26S proteasome regulatory subunit p27</fullName>
    </alternativeName>
</protein>
<dbReference type="AlphaFoldDB" id="A0A6J8AYT2"/>
<dbReference type="GO" id="GO:0070682">
    <property type="term" value="P:proteasome regulatory particle assembly"/>
    <property type="evidence" value="ECO:0007669"/>
    <property type="project" value="InterPro"/>
</dbReference>
<dbReference type="InterPro" id="IPR041489">
    <property type="entry name" value="PDZ_6"/>
</dbReference>
<dbReference type="SUPFAM" id="SSF50156">
    <property type="entry name" value="PDZ domain-like"/>
    <property type="match status" value="1"/>
</dbReference>
<dbReference type="GO" id="GO:0005737">
    <property type="term" value="C:cytoplasm"/>
    <property type="evidence" value="ECO:0007669"/>
    <property type="project" value="TreeGrafter"/>
</dbReference>
<dbReference type="OrthoDB" id="72325at2759"/>
<evidence type="ECO:0000256" key="1">
    <source>
        <dbReference type="ARBA" id="ARBA00005256"/>
    </source>
</evidence>
<dbReference type="Gene3D" id="2.30.42.10">
    <property type="match status" value="1"/>
</dbReference>
<dbReference type="Pfam" id="PF17820">
    <property type="entry name" value="PDZ_6"/>
    <property type="match status" value="1"/>
</dbReference>
<organism evidence="6 7">
    <name type="scientific">Mytilus coruscus</name>
    <name type="common">Sea mussel</name>
    <dbReference type="NCBI Taxonomy" id="42192"/>
    <lineage>
        <taxon>Eukaryota</taxon>
        <taxon>Metazoa</taxon>
        <taxon>Spiralia</taxon>
        <taxon>Lophotrochozoa</taxon>
        <taxon>Mollusca</taxon>
        <taxon>Bivalvia</taxon>
        <taxon>Autobranchia</taxon>
        <taxon>Pteriomorphia</taxon>
        <taxon>Mytilida</taxon>
        <taxon>Mytiloidea</taxon>
        <taxon>Mytilidae</taxon>
        <taxon>Mytilinae</taxon>
        <taxon>Mytilus</taxon>
    </lineage>
</organism>